<dbReference type="Proteomes" id="UP000649799">
    <property type="component" value="Unassembled WGS sequence"/>
</dbReference>
<evidence type="ECO:0000313" key="1">
    <source>
        <dbReference type="EMBL" id="NHE56719.1"/>
    </source>
</evidence>
<sequence length="159" mass="17751">MSPSQQSFYKSITSYPAFLWYMLGNLPSVVFWGSRLQKLNLEECHTIVPFNYRSKNPFRSIYFSALSGTAELASGILCMLHLSGNTTISMLITGFKADFIKKANQAVTMKCPAGKKISDTIQKLKYSGDVGTVTVPVTGYHPDGEIIATFEITWSFKKR</sequence>
<name>A0ABX0H8P3_9BACT</name>
<keyword evidence="2" id="KW-1185">Reference proteome</keyword>
<organism evidence="1 2">
    <name type="scientific">Cyclobacterium plantarum</name>
    <dbReference type="NCBI Taxonomy" id="2716263"/>
    <lineage>
        <taxon>Bacteria</taxon>
        <taxon>Pseudomonadati</taxon>
        <taxon>Bacteroidota</taxon>
        <taxon>Cytophagia</taxon>
        <taxon>Cytophagales</taxon>
        <taxon>Cyclobacteriaceae</taxon>
        <taxon>Cyclobacterium</taxon>
    </lineage>
</organism>
<reference evidence="1 2" key="1">
    <citation type="submission" date="2020-03" db="EMBL/GenBank/DDBJ databases">
        <title>Cyclobacterium plantarum sp. nov., a marine bacterium isolated from a coastal-marine wetland.</title>
        <authorList>
            <person name="Sanchez-Porro C."/>
            <person name="Ventosa A."/>
            <person name="Amoozegar M."/>
        </authorList>
    </citation>
    <scope>NUCLEOTIDE SEQUENCE [LARGE SCALE GENOMIC DNA]</scope>
    <source>
        <strain evidence="1 2">GBPx2</strain>
    </source>
</reference>
<gene>
    <name evidence="1" type="ORF">G9Q97_07825</name>
</gene>
<dbReference type="InterPro" id="IPR027961">
    <property type="entry name" value="DUF4442"/>
</dbReference>
<proteinExistence type="predicted"/>
<dbReference type="SUPFAM" id="SSF54637">
    <property type="entry name" value="Thioesterase/thiol ester dehydrase-isomerase"/>
    <property type="match status" value="1"/>
</dbReference>
<dbReference type="EMBL" id="JAANYN010000002">
    <property type="protein sequence ID" value="NHE56719.1"/>
    <property type="molecule type" value="Genomic_DNA"/>
</dbReference>
<dbReference type="Gene3D" id="3.10.129.10">
    <property type="entry name" value="Hotdog Thioesterase"/>
    <property type="match status" value="1"/>
</dbReference>
<protein>
    <submittedName>
        <fullName evidence="1">DUF4442 domain-containing protein</fullName>
    </submittedName>
</protein>
<dbReference type="Pfam" id="PF14539">
    <property type="entry name" value="DUF4442"/>
    <property type="match status" value="1"/>
</dbReference>
<dbReference type="RefSeq" id="WP_166145000.1">
    <property type="nucleotide sequence ID" value="NZ_JAANYN010000002.1"/>
</dbReference>
<accession>A0ABX0H8P3</accession>
<dbReference type="InterPro" id="IPR029069">
    <property type="entry name" value="HotDog_dom_sf"/>
</dbReference>
<evidence type="ECO:0000313" key="2">
    <source>
        <dbReference type="Proteomes" id="UP000649799"/>
    </source>
</evidence>
<comment type="caution">
    <text evidence="1">The sequence shown here is derived from an EMBL/GenBank/DDBJ whole genome shotgun (WGS) entry which is preliminary data.</text>
</comment>